<dbReference type="PROSITE" id="PS50871">
    <property type="entry name" value="C1Q"/>
    <property type="match status" value="1"/>
</dbReference>
<accession>A0A9D4BL23</accession>
<keyword evidence="3" id="KW-1185">Reference proteome</keyword>
<dbReference type="AlphaFoldDB" id="A0A9D4BL23"/>
<dbReference type="InterPro" id="IPR008983">
    <property type="entry name" value="Tumour_necrosis_fac-like_dom"/>
</dbReference>
<evidence type="ECO:0000259" key="1">
    <source>
        <dbReference type="PROSITE" id="PS50871"/>
    </source>
</evidence>
<dbReference type="Gene3D" id="2.60.120.40">
    <property type="match status" value="1"/>
</dbReference>
<feature type="domain" description="C1q" evidence="1">
    <location>
        <begin position="65"/>
        <end position="113"/>
    </location>
</feature>
<evidence type="ECO:0000313" key="3">
    <source>
        <dbReference type="Proteomes" id="UP000828390"/>
    </source>
</evidence>
<comment type="caution">
    <text evidence="2">The sequence shown here is derived from an EMBL/GenBank/DDBJ whole genome shotgun (WGS) entry which is preliminary data.</text>
</comment>
<dbReference type="Proteomes" id="UP000828390">
    <property type="component" value="Unassembled WGS sequence"/>
</dbReference>
<evidence type="ECO:0000313" key="2">
    <source>
        <dbReference type="EMBL" id="KAH3698911.1"/>
    </source>
</evidence>
<name>A0A9D4BL23_DREPO</name>
<organism evidence="2 3">
    <name type="scientific">Dreissena polymorpha</name>
    <name type="common">Zebra mussel</name>
    <name type="synonym">Mytilus polymorpha</name>
    <dbReference type="NCBI Taxonomy" id="45954"/>
    <lineage>
        <taxon>Eukaryota</taxon>
        <taxon>Metazoa</taxon>
        <taxon>Spiralia</taxon>
        <taxon>Lophotrochozoa</taxon>
        <taxon>Mollusca</taxon>
        <taxon>Bivalvia</taxon>
        <taxon>Autobranchia</taxon>
        <taxon>Heteroconchia</taxon>
        <taxon>Euheterodonta</taxon>
        <taxon>Imparidentia</taxon>
        <taxon>Neoheterodontei</taxon>
        <taxon>Myida</taxon>
        <taxon>Dreissenoidea</taxon>
        <taxon>Dreissenidae</taxon>
        <taxon>Dreissena</taxon>
    </lineage>
</organism>
<dbReference type="EMBL" id="JAIWYP010000015">
    <property type="protein sequence ID" value="KAH3698911.1"/>
    <property type="molecule type" value="Genomic_DNA"/>
</dbReference>
<protein>
    <recommendedName>
        <fullName evidence="1">C1q domain-containing protein</fullName>
    </recommendedName>
</protein>
<reference evidence="2" key="2">
    <citation type="submission" date="2020-11" db="EMBL/GenBank/DDBJ databases">
        <authorList>
            <person name="McCartney M.A."/>
            <person name="Auch B."/>
            <person name="Kono T."/>
            <person name="Mallez S."/>
            <person name="Becker A."/>
            <person name="Gohl D.M."/>
            <person name="Silverstein K.A.T."/>
            <person name="Koren S."/>
            <person name="Bechman K.B."/>
            <person name="Herman A."/>
            <person name="Abrahante J.E."/>
            <person name="Garbe J."/>
        </authorList>
    </citation>
    <scope>NUCLEOTIDE SEQUENCE</scope>
    <source>
        <strain evidence="2">Duluth1</strain>
        <tissue evidence="2">Whole animal</tissue>
    </source>
</reference>
<gene>
    <name evidence="2" type="ORF">DPMN_073856</name>
</gene>
<dbReference type="SUPFAM" id="SSF49842">
    <property type="entry name" value="TNF-like"/>
    <property type="match status" value="1"/>
</dbReference>
<proteinExistence type="predicted"/>
<reference evidence="2" key="1">
    <citation type="journal article" date="2019" name="bioRxiv">
        <title>The Genome of the Zebra Mussel, Dreissena polymorpha: A Resource for Invasive Species Research.</title>
        <authorList>
            <person name="McCartney M.A."/>
            <person name="Auch B."/>
            <person name="Kono T."/>
            <person name="Mallez S."/>
            <person name="Zhang Y."/>
            <person name="Obille A."/>
            <person name="Becker A."/>
            <person name="Abrahante J.E."/>
            <person name="Garbe J."/>
            <person name="Badalamenti J.P."/>
            <person name="Herman A."/>
            <person name="Mangelson H."/>
            <person name="Liachko I."/>
            <person name="Sullivan S."/>
            <person name="Sone E.D."/>
            <person name="Koren S."/>
            <person name="Silverstein K.A.T."/>
            <person name="Beckman K.B."/>
            <person name="Gohl D.M."/>
        </authorList>
    </citation>
    <scope>NUCLEOTIDE SEQUENCE</scope>
    <source>
        <strain evidence="2">Duluth1</strain>
        <tissue evidence="2">Whole animal</tissue>
    </source>
</reference>
<dbReference type="InterPro" id="IPR001073">
    <property type="entry name" value="C1q_dom"/>
</dbReference>
<sequence>MNCILAYVFIAASQSKGSLSFLMDGQPGNLQEVTHELFKLQTEVAILKDMVANLQESCPSCAVSTRQPAPAFSAILTSESITCSTDAPIVFNKELLDTRMAYDVRHGTFRAPV</sequence>